<name>A0A0Q3QN91_9BACI</name>
<comment type="caution">
    <text evidence="1">The sequence shown here is derived from an EMBL/GenBank/DDBJ whole genome shotgun (WGS) entry which is preliminary data.</text>
</comment>
<protein>
    <recommendedName>
        <fullName evidence="3">Histidine kinase/HSP90-like ATPase domain-containing protein</fullName>
    </recommendedName>
</protein>
<dbReference type="EMBL" id="LJIX01000006">
    <property type="protein sequence ID" value="KQL19088.1"/>
    <property type="molecule type" value="Genomic_DNA"/>
</dbReference>
<dbReference type="InterPro" id="IPR036890">
    <property type="entry name" value="HATPase_C_sf"/>
</dbReference>
<gene>
    <name evidence="1" type="ORF">AN957_11165</name>
</gene>
<dbReference type="SUPFAM" id="SSF55874">
    <property type="entry name" value="ATPase domain of HSP90 chaperone/DNA topoisomerase II/histidine kinase"/>
    <property type="match status" value="1"/>
</dbReference>
<dbReference type="Proteomes" id="UP000050996">
    <property type="component" value="Unassembled WGS sequence"/>
</dbReference>
<dbReference type="PATRIC" id="fig|1637975.4.peg.2026"/>
<dbReference type="Gene3D" id="3.30.565.10">
    <property type="entry name" value="Histidine kinase-like ATPase, C-terminal domain"/>
    <property type="match status" value="1"/>
</dbReference>
<accession>A0A0Q3QN91</accession>
<dbReference type="STRING" id="1637975.AN957_11165"/>
<reference evidence="1 2" key="1">
    <citation type="submission" date="2015-09" db="EMBL/GenBank/DDBJ databases">
        <title>Genome sequencing project for genomic taxonomy and phylogenomics of Bacillus-like bacteria.</title>
        <authorList>
            <person name="Liu B."/>
            <person name="Wang J."/>
            <person name="Zhu Y."/>
            <person name="Liu G."/>
            <person name="Chen Q."/>
            <person name="Chen Z."/>
            <person name="Lan J."/>
            <person name="Che J."/>
            <person name="Ge C."/>
            <person name="Shi H."/>
            <person name="Pan Z."/>
            <person name="Liu X."/>
        </authorList>
    </citation>
    <scope>NUCLEOTIDE SEQUENCE [LARGE SCALE GENOMIC DNA]</scope>
    <source>
        <strain evidence="1 2">FJAT-18043</strain>
    </source>
</reference>
<evidence type="ECO:0000313" key="1">
    <source>
        <dbReference type="EMBL" id="KQL19088.1"/>
    </source>
</evidence>
<keyword evidence="2" id="KW-1185">Reference proteome</keyword>
<organism evidence="1 2">
    <name type="scientific">Cytobacillus solani</name>
    <dbReference type="NCBI Taxonomy" id="1637975"/>
    <lineage>
        <taxon>Bacteria</taxon>
        <taxon>Bacillati</taxon>
        <taxon>Bacillota</taxon>
        <taxon>Bacilli</taxon>
        <taxon>Bacillales</taxon>
        <taxon>Bacillaceae</taxon>
        <taxon>Cytobacillus</taxon>
    </lineage>
</organism>
<dbReference type="NCBIfam" id="NF047352">
    <property type="entry name" value="P_loop_sacsin"/>
    <property type="match status" value="1"/>
</dbReference>
<dbReference type="AlphaFoldDB" id="A0A0Q3QN91"/>
<sequence>MSNEEILLNKVLDASSNTIWDELKKIRESSELEKKTIRRRWIWELIQNASDCTPKGKKIDIKIVYSNNQIIFSHNGLPFSYGNLLDLITQISSKPSSEEKKTGKFGTGFMSTHLLSEIVQIEGSFIHEENKYTNLVFTVDRSGDHYSDIKNKTKIMLEQLELVSRNQEELKEKYVDTKFIYSIEDDDIIEAVEEGILDLKETIPYVLTFNENINSITYNGNCYKKGTEITSNKNDKLKVVQINASDSNKKLLILNENNVTIGCSIESKNDKLYFLPLSSTIPKIFCEFPLLGTEEFSFPIVVNSNLFEVERDRNAIRDSNPVNNELIKVAVSLYKELIDYCSKSTMTRNEFNICILKPSTSSTIQAYSYKEIKEHIEKSAIVPIHNHLGGLKRLAFKDNNGKVKIAIPKTKKSIHKDLLWDILSNYNGVSIPIKDTYLGWAAVFEENVGFYWINNIFKDSSIDKLIVWLKDKTQYADWLNTFYSLWIRDVGVEEVVESAFVPNQINEFVQFGNIYLDKNIDNELKNILILLGGKINGQLLNQDIISFEHYFEEHPNKIKTNEICSDQIDIKVSQLLSKEAIDRVERKESTQKIFNRLTNWFLSNPEKSKEWFENLYSKRMMLSSPEENLRRYKIAEKIEENNIKYEELDEIINNRDKVIEIINNSELSREDIIDQLKHIVTSTEEMKRYVEKLLCRSTENIFNYLSSLKNYTLPATLEKWMNEKYSDTVFPAKYKGDDIRIVIRPSDYQKIIFYYDEELEALDDYAYQLWTDDGEKQKMVTLGDLLKTTGISKIPLTKI</sequence>
<evidence type="ECO:0008006" key="3">
    <source>
        <dbReference type="Google" id="ProtNLM"/>
    </source>
</evidence>
<proteinExistence type="predicted"/>
<evidence type="ECO:0000313" key="2">
    <source>
        <dbReference type="Proteomes" id="UP000050996"/>
    </source>
</evidence>